<evidence type="ECO:0000313" key="2">
    <source>
        <dbReference type="Proteomes" id="UP000027265"/>
    </source>
</evidence>
<proteinExistence type="predicted"/>
<dbReference type="AlphaFoldDB" id="A0A067PKY4"/>
<accession>A0A067PKY4</accession>
<evidence type="ECO:0000313" key="1">
    <source>
        <dbReference type="EMBL" id="KDQ54490.1"/>
    </source>
</evidence>
<dbReference type="OrthoDB" id="3255262at2759"/>
<reference evidence="2" key="1">
    <citation type="journal article" date="2014" name="Proc. Natl. Acad. Sci. U.S.A.">
        <title>Extensive sampling of basidiomycete genomes demonstrates inadequacy of the white-rot/brown-rot paradigm for wood decay fungi.</title>
        <authorList>
            <person name="Riley R."/>
            <person name="Salamov A.A."/>
            <person name="Brown D.W."/>
            <person name="Nagy L.G."/>
            <person name="Floudas D."/>
            <person name="Held B.W."/>
            <person name="Levasseur A."/>
            <person name="Lombard V."/>
            <person name="Morin E."/>
            <person name="Otillar R."/>
            <person name="Lindquist E.A."/>
            <person name="Sun H."/>
            <person name="LaButti K.M."/>
            <person name="Schmutz J."/>
            <person name="Jabbour D."/>
            <person name="Luo H."/>
            <person name="Baker S.E."/>
            <person name="Pisabarro A.G."/>
            <person name="Walton J.D."/>
            <person name="Blanchette R.A."/>
            <person name="Henrissat B."/>
            <person name="Martin F."/>
            <person name="Cullen D."/>
            <person name="Hibbett D.S."/>
            <person name="Grigoriev I.V."/>
        </authorList>
    </citation>
    <scope>NUCLEOTIDE SEQUENCE [LARGE SCALE GENOMIC DNA]</scope>
    <source>
        <strain evidence="2">MUCL 33604</strain>
    </source>
</reference>
<dbReference type="InParanoid" id="A0A067PKY4"/>
<keyword evidence="2" id="KW-1185">Reference proteome</keyword>
<name>A0A067PKY4_9AGAM</name>
<protein>
    <submittedName>
        <fullName evidence="1">Uncharacterized protein</fullName>
    </submittedName>
</protein>
<dbReference type="Proteomes" id="UP000027265">
    <property type="component" value="Unassembled WGS sequence"/>
</dbReference>
<organism evidence="1 2">
    <name type="scientific">Jaapia argillacea MUCL 33604</name>
    <dbReference type="NCBI Taxonomy" id="933084"/>
    <lineage>
        <taxon>Eukaryota</taxon>
        <taxon>Fungi</taxon>
        <taxon>Dikarya</taxon>
        <taxon>Basidiomycota</taxon>
        <taxon>Agaricomycotina</taxon>
        <taxon>Agaricomycetes</taxon>
        <taxon>Agaricomycetidae</taxon>
        <taxon>Jaapiales</taxon>
        <taxon>Jaapiaceae</taxon>
        <taxon>Jaapia</taxon>
    </lineage>
</organism>
<gene>
    <name evidence="1" type="ORF">JAAARDRAFT_135517</name>
</gene>
<sequence>LRDEVAKGKIRVVHLRTDEMLADILMKGLHRVKVGEMVEMLGLQSGGLTDVSGQGGVLGAD</sequence>
<feature type="non-terminal residue" evidence="1">
    <location>
        <position position="1"/>
    </location>
</feature>
<dbReference type="EMBL" id="KL197728">
    <property type="protein sequence ID" value="KDQ54490.1"/>
    <property type="molecule type" value="Genomic_DNA"/>
</dbReference>
<dbReference type="HOGENOM" id="CLU_2922916_0_0_1"/>